<dbReference type="RefSeq" id="WP_244919531.1">
    <property type="nucleotide sequence ID" value="NZ_BDUD01000002.1"/>
</dbReference>
<comment type="caution">
    <text evidence="2">The sequence shown here is derived from an EMBL/GenBank/DDBJ whole genome shotgun (WGS) entry which is preliminary data.</text>
</comment>
<evidence type="ECO:0000313" key="3">
    <source>
        <dbReference type="Proteomes" id="UP000245124"/>
    </source>
</evidence>
<dbReference type="SUPFAM" id="SSF52540">
    <property type="entry name" value="P-loop containing nucleoside triphosphate hydrolases"/>
    <property type="match status" value="1"/>
</dbReference>
<feature type="compositionally biased region" description="Basic and acidic residues" evidence="1">
    <location>
        <begin position="12"/>
        <end position="38"/>
    </location>
</feature>
<feature type="compositionally biased region" description="Polar residues" evidence="1">
    <location>
        <begin position="1"/>
        <end position="11"/>
    </location>
</feature>
<organism evidence="2 3">
    <name type="scientific">Nostoc commune NIES-4072</name>
    <dbReference type="NCBI Taxonomy" id="2005467"/>
    <lineage>
        <taxon>Bacteria</taxon>
        <taxon>Bacillati</taxon>
        <taxon>Cyanobacteriota</taxon>
        <taxon>Cyanophyceae</taxon>
        <taxon>Nostocales</taxon>
        <taxon>Nostocaceae</taxon>
        <taxon>Nostoc</taxon>
    </lineage>
</organism>
<protein>
    <submittedName>
        <fullName evidence="2">Uncharacterized protein</fullName>
    </submittedName>
</protein>
<proteinExistence type="predicted"/>
<dbReference type="Proteomes" id="UP000245124">
    <property type="component" value="Unassembled WGS sequence"/>
</dbReference>
<name>A0A2R5FX76_NOSCO</name>
<gene>
    <name evidence="2" type="ORF">NIES4072_70320</name>
</gene>
<dbReference type="InterPro" id="IPR027417">
    <property type="entry name" value="P-loop_NTPase"/>
</dbReference>
<dbReference type="Gene3D" id="3.40.50.300">
    <property type="entry name" value="P-loop containing nucleotide triphosphate hydrolases"/>
    <property type="match status" value="1"/>
</dbReference>
<keyword evidence="3" id="KW-1185">Reference proteome</keyword>
<reference evidence="2 3" key="1">
    <citation type="submission" date="2017-06" db="EMBL/GenBank/DDBJ databases">
        <title>Genome sequencing of cyanobaciteial culture collection at National Institute for Environmental Studies (NIES).</title>
        <authorList>
            <person name="Hirose Y."/>
            <person name="Shimura Y."/>
            <person name="Fujisawa T."/>
            <person name="Nakamura Y."/>
            <person name="Kawachi M."/>
        </authorList>
    </citation>
    <scope>NUCLEOTIDE SEQUENCE [LARGE SCALE GENOMIC DNA]</scope>
    <source>
        <strain evidence="2 3">NIES-4072</strain>
    </source>
</reference>
<dbReference type="AlphaFoldDB" id="A0A2R5FX76"/>
<accession>A0A2R5FX76</accession>
<sequence>MTEASVSNQDKIPNKKPESSDKTIDYDWRDPSKPRNSEDDVIVDGWRRRADGTFEKVENTEAASMTSFICDQIIDFEAKNAYEAQDIERLIEQVKTLVAESKDSKVVILLRNAHYLTTRAFVILYNYIQEPFSTNAVFVLVSTDKSRIFPPLLDLVEHRQQVA</sequence>
<evidence type="ECO:0000256" key="1">
    <source>
        <dbReference type="SAM" id="MobiDB-lite"/>
    </source>
</evidence>
<dbReference type="EMBL" id="BDUD01000002">
    <property type="protein sequence ID" value="GBG23320.1"/>
    <property type="molecule type" value="Genomic_DNA"/>
</dbReference>
<evidence type="ECO:0000313" key="2">
    <source>
        <dbReference type="EMBL" id="GBG23320.1"/>
    </source>
</evidence>
<feature type="region of interest" description="Disordered" evidence="1">
    <location>
        <begin position="1"/>
        <end position="39"/>
    </location>
</feature>